<protein>
    <submittedName>
        <fullName evidence="2">Uncharacterized protein</fullName>
    </submittedName>
</protein>
<dbReference type="AlphaFoldDB" id="A0A6A4GSB0"/>
<evidence type="ECO:0000313" key="3">
    <source>
        <dbReference type="Proteomes" id="UP000799118"/>
    </source>
</evidence>
<proteinExistence type="predicted"/>
<evidence type="ECO:0000256" key="1">
    <source>
        <dbReference type="SAM" id="SignalP"/>
    </source>
</evidence>
<keyword evidence="3" id="KW-1185">Reference proteome</keyword>
<name>A0A6A4GSB0_9AGAR</name>
<dbReference type="OrthoDB" id="2989507at2759"/>
<dbReference type="EMBL" id="ML769752">
    <property type="protein sequence ID" value="KAE9388273.1"/>
    <property type="molecule type" value="Genomic_DNA"/>
</dbReference>
<sequence>MKLTGAFVSIVSMLIMAGNVQAKSEGVAYSDNGCTGDNSGTLDFGDAFCTPIGGPWDSLQFFTDGATECFNTYTSDDCSSGFIEVFIAYGSGYCFAGLAGNVNSIQKFDCQG</sequence>
<feature type="chain" id="PRO_5025428385" evidence="1">
    <location>
        <begin position="23"/>
        <end position="112"/>
    </location>
</feature>
<feature type="signal peptide" evidence="1">
    <location>
        <begin position="1"/>
        <end position="22"/>
    </location>
</feature>
<dbReference type="Proteomes" id="UP000799118">
    <property type="component" value="Unassembled WGS sequence"/>
</dbReference>
<evidence type="ECO:0000313" key="2">
    <source>
        <dbReference type="EMBL" id="KAE9388273.1"/>
    </source>
</evidence>
<organism evidence="2 3">
    <name type="scientific">Gymnopus androsaceus JB14</name>
    <dbReference type="NCBI Taxonomy" id="1447944"/>
    <lineage>
        <taxon>Eukaryota</taxon>
        <taxon>Fungi</taxon>
        <taxon>Dikarya</taxon>
        <taxon>Basidiomycota</taxon>
        <taxon>Agaricomycotina</taxon>
        <taxon>Agaricomycetes</taxon>
        <taxon>Agaricomycetidae</taxon>
        <taxon>Agaricales</taxon>
        <taxon>Marasmiineae</taxon>
        <taxon>Omphalotaceae</taxon>
        <taxon>Gymnopus</taxon>
    </lineage>
</organism>
<reference evidence="2" key="1">
    <citation type="journal article" date="2019" name="Environ. Microbiol.">
        <title>Fungal ecological strategies reflected in gene transcription - a case study of two litter decomposers.</title>
        <authorList>
            <person name="Barbi F."/>
            <person name="Kohler A."/>
            <person name="Barry K."/>
            <person name="Baskaran P."/>
            <person name="Daum C."/>
            <person name="Fauchery L."/>
            <person name="Ihrmark K."/>
            <person name="Kuo A."/>
            <person name="LaButti K."/>
            <person name="Lipzen A."/>
            <person name="Morin E."/>
            <person name="Grigoriev I.V."/>
            <person name="Henrissat B."/>
            <person name="Lindahl B."/>
            <person name="Martin F."/>
        </authorList>
    </citation>
    <scope>NUCLEOTIDE SEQUENCE</scope>
    <source>
        <strain evidence="2">JB14</strain>
    </source>
</reference>
<keyword evidence="1" id="KW-0732">Signal</keyword>
<accession>A0A6A4GSB0</accession>
<gene>
    <name evidence="2" type="ORF">BT96DRAFT_947731</name>
</gene>